<protein>
    <recommendedName>
        <fullName evidence="4">Small ribosomal subunit protein eS1</fullName>
    </recommendedName>
</protein>
<comment type="similarity">
    <text evidence="4">Belongs to the eukaryotic ribosomal protein eS1 family.</text>
</comment>
<feature type="initiator methionine" description="Removed" evidence="4">
    <location>
        <position position="1"/>
    </location>
</feature>
<dbReference type="Pfam" id="PF01015">
    <property type="entry name" value="Ribosomal_S3Ae"/>
    <property type="match status" value="1"/>
</dbReference>
<accession>A0A023AY82</accession>
<comment type="subunit">
    <text evidence="4">Component of the small ribosomal subunit. Mature ribosomes consist of a small (40S) and a large (60S) subunit. The 40S subunit contains about 33 different proteins and 1 molecule of RNA (18S). The 60S subunit contains about 49 different proteins and 3 molecules of RNA (25S, 5.8S and 5S).</text>
</comment>
<dbReference type="OrthoDB" id="9834376at2759"/>
<dbReference type="RefSeq" id="XP_011133155.1">
    <property type="nucleotide sequence ID" value="XM_011134853.1"/>
</dbReference>
<dbReference type="InterPro" id="IPR027500">
    <property type="entry name" value="Ribosomal_eS1_euk"/>
</dbReference>
<dbReference type="VEuPathDB" id="CryptoDB:GNI_164500"/>
<gene>
    <name evidence="5" type="ORF">GNI_164500</name>
</gene>
<comment type="subcellular location">
    <subcellularLocation>
        <location evidence="4">Cytoplasm</location>
    </subcellularLocation>
</comment>
<dbReference type="InterPro" id="IPR001593">
    <property type="entry name" value="Ribosomal_eS1"/>
</dbReference>
<evidence type="ECO:0000256" key="1">
    <source>
        <dbReference type="ARBA" id="ARBA00022490"/>
    </source>
</evidence>
<dbReference type="SMART" id="SM01397">
    <property type="entry name" value="Ribosomal_S3Ae"/>
    <property type="match status" value="1"/>
</dbReference>
<proteinExistence type="inferred from homology"/>
<dbReference type="AlphaFoldDB" id="A0A023AY82"/>
<evidence type="ECO:0000313" key="5">
    <source>
        <dbReference type="EMBL" id="EZG43627.1"/>
    </source>
</evidence>
<evidence type="ECO:0000256" key="2">
    <source>
        <dbReference type="ARBA" id="ARBA00022980"/>
    </source>
</evidence>
<sequence length="258" mass="28939">MAIGKNKRVSKGGRKGGKKKVVDAFAKKEHYLVKAPAYFKTANIGNTLCSRSQGLKKAEDNLKGRVFDVNMADLQKDEGQGHRKIKLICEDVQGRNCLTDFHGMDITRDYYCFIVRKWHTLIQAHVDVKTLDGYQLRMFAIGMTRRSAGQKKVTSYAQSSQVRAIRQNMVKIMQEEASQCNLRELVRKLIPEAVGKQIEKACKHIYPLQNVCVRKVKVVKKPKTDAAKLLELHNGVEAGNGADEAPEAKNLLTAQVEA</sequence>
<reference evidence="5" key="1">
    <citation type="submission" date="2013-12" db="EMBL/GenBank/DDBJ databases">
        <authorList>
            <person name="Omoto C.K."/>
            <person name="Sibley D."/>
            <person name="Venepally P."/>
            <person name="Hadjithomas M."/>
            <person name="Karamycheva S."/>
            <person name="Brunk B."/>
            <person name="Roos D."/>
            <person name="Caler E."/>
            <person name="Lorenzi H."/>
        </authorList>
    </citation>
    <scope>NUCLEOTIDE SEQUENCE</scope>
</reference>
<evidence type="ECO:0000313" key="6">
    <source>
        <dbReference type="Proteomes" id="UP000019763"/>
    </source>
</evidence>
<keyword evidence="6" id="KW-1185">Reference proteome</keyword>
<dbReference type="PANTHER" id="PTHR11830">
    <property type="entry name" value="40S RIBOSOMAL PROTEIN S3A"/>
    <property type="match status" value="1"/>
</dbReference>
<keyword evidence="3 4" id="KW-0687">Ribonucleoprotein</keyword>
<dbReference type="GeneID" id="22915697"/>
<name>A0A023AY82_GRENI</name>
<keyword evidence="2 4" id="KW-0689">Ribosomal protein</keyword>
<evidence type="ECO:0000256" key="4">
    <source>
        <dbReference type="HAMAP-Rule" id="MF_03122"/>
    </source>
</evidence>
<comment type="caution">
    <text evidence="5">The sequence shown here is derived from an EMBL/GenBank/DDBJ whole genome shotgun (WGS) entry which is preliminary data.</text>
</comment>
<dbReference type="eggNOG" id="KOG1628">
    <property type="taxonomic scope" value="Eukaryota"/>
</dbReference>
<keyword evidence="1 4" id="KW-0963">Cytoplasm</keyword>
<organism evidence="5 6">
    <name type="scientific">Gregarina niphandrodes</name>
    <name type="common">Septate eugregarine</name>
    <dbReference type="NCBI Taxonomy" id="110365"/>
    <lineage>
        <taxon>Eukaryota</taxon>
        <taxon>Sar</taxon>
        <taxon>Alveolata</taxon>
        <taxon>Apicomplexa</taxon>
        <taxon>Conoidasida</taxon>
        <taxon>Gregarinasina</taxon>
        <taxon>Eugregarinorida</taxon>
        <taxon>Gregarinidae</taxon>
        <taxon>Gregarina</taxon>
    </lineage>
</organism>
<dbReference type="GO" id="GO:0006412">
    <property type="term" value="P:translation"/>
    <property type="evidence" value="ECO:0007669"/>
    <property type="project" value="UniProtKB-UniRule"/>
</dbReference>
<dbReference type="GO" id="GO:0022627">
    <property type="term" value="C:cytosolic small ribosomal subunit"/>
    <property type="evidence" value="ECO:0007669"/>
    <property type="project" value="UniProtKB-UniRule"/>
</dbReference>
<dbReference type="OMA" id="TRFKGHE"/>
<dbReference type="GO" id="GO:0003735">
    <property type="term" value="F:structural constituent of ribosome"/>
    <property type="evidence" value="ECO:0007669"/>
    <property type="project" value="UniProtKB-UniRule"/>
</dbReference>
<dbReference type="Proteomes" id="UP000019763">
    <property type="component" value="Unassembled WGS sequence"/>
</dbReference>
<dbReference type="HAMAP" id="MF_03122">
    <property type="entry name" value="Ribosomal_eS1_euk"/>
    <property type="match status" value="1"/>
</dbReference>
<dbReference type="EMBL" id="AFNH02001226">
    <property type="protein sequence ID" value="EZG43627.1"/>
    <property type="molecule type" value="Genomic_DNA"/>
</dbReference>
<evidence type="ECO:0000256" key="3">
    <source>
        <dbReference type="ARBA" id="ARBA00023274"/>
    </source>
</evidence>